<evidence type="ECO:0000256" key="9">
    <source>
        <dbReference type="ARBA" id="ARBA00022777"/>
    </source>
</evidence>
<feature type="binding site" evidence="14">
    <location>
        <position position="791"/>
    </location>
    <ligand>
        <name>substrate</name>
    </ligand>
</feature>
<dbReference type="InterPro" id="IPR008279">
    <property type="entry name" value="PEP-util_enz_mobile_dom"/>
</dbReference>
<dbReference type="PROSITE" id="PS00742">
    <property type="entry name" value="PEP_ENZYMES_2"/>
    <property type="match status" value="1"/>
</dbReference>
<feature type="active site" description="Tele-phosphohistidine intermediate" evidence="13">
    <location>
        <position position="459"/>
    </location>
</feature>
<dbReference type="Gene3D" id="3.30.1490.20">
    <property type="entry name" value="ATP-grasp fold, A domain"/>
    <property type="match status" value="1"/>
</dbReference>
<dbReference type="Pfam" id="PF02896">
    <property type="entry name" value="PEP-utilizers_C"/>
    <property type="match status" value="1"/>
</dbReference>
<dbReference type="InterPro" id="IPR013815">
    <property type="entry name" value="ATP_grasp_subdomain_1"/>
</dbReference>
<feature type="binding site" evidence="15">
    <location>
        <position position="792"/>
    </location>
    <ligand>
        <name>Mg(2+)</name>
        <dbReference type="ChEBI" id="CHEBI:18420"/>
    </ligand>
</feature>
<evidence type="ECO:0000256" key="5">
    <source>
        <dbReference type="ARBA" id="ARBA00020138"/>
    </source>
</evidence>
<dbReference type="PANTHER" id="PTHR22931:SF9">
    <property type="entry name" value="PYRUVATE, PHOSPHATE DIKINASE 1, CHLOROPLASTIC"/>
    <property type="match status" value="1"/>
</dbReference>
<feature type="domain" description="PEP-utilising enzyme mobile" evidence="16">
    <location>
        <begin position="430"/>
        <end position="512"/>
    </location>
</feature>
<reference evidence="19 20" key="1">
    <citation type="submission" date="2019-10" db="EMBL/GenBank/DDBJ databases">
        <title>Extracellular Electron Transfer in a Candidatus Methanoperedens spp. Enrichment Culture.</title>
        <authorList>
            <person name="Berger S."/>
            <person name="Rangel Shaw D."/>
            <person name="Berben T."/>
            <person name="In 'T Zandt M."/>
            <person name="Frank J."/>
            <person name="Reimann J."/>
            <person name="Jetten M.S.M."/>
            <person name="Welte C.U."/>
        </authorList>
    </citation>
    <scope>NUCLEOTIDE SEQUENCE [LARGE SCALE GENOMIC DNA]</scope>
    <source>
        <strain evidence="19">SB12</strain>
    </source>
</reference>
<dbReference type="InterPro" id="IPR010121">
    <property type="entry name" value="Pyruvate_phosphate_dikinase"/>
</dbReference>
<comment type="function">
    <text evidence="2">Catalyzes the reversible phosphorylation of pyruvate and phosphate.</text>
</comment>
<dbReference type="InterPro" id="IPR018274">
    <property type="entry name" value="PEP_util_AS"/>
</dbReference>
<evidence type="ECO:0000256" key="7">
    <source>
        <dbReference type="ARBA" id="ARBA00022723"/>
    </source>
</evidence>
<sequence length="897" mass="99988">MDIVFFGNGISEDPNPDKIRLGGKGSNLCRMAALGIPVPPGIVLPTTLCRDYMERGHLPPELMPAVHEKLKKVEEATGRHFANPHKPLLVSVRSGAPVSMPGMMDTILNLGLNADTVKGMVLETGDERFVLDSYRRFIQMFGDVVLGIPHHSFEEILNHHKKKSDAVQDTDLKPAALRDIIDDYRNLVQKGTGQPFPDDPFMQLRMAVEAVFRSWNNERAIYYRRLNHIPESYGTAVNVQSMVFGNMGNTSGTGVCFTRNPSTGERKFYGEFLINAQGEDVVAGIRTPQKIEELEREMPDVYRELLRIQALLESHYRDMQDIEFTVQQGKLYLLQTRNGKRTSAASLKIACDMVDEKLIDPRTALLRIEAEGLPALLAPIFDPTEVNAARSEKRVLAKGLNAGPGAASGYAVFQSAHAVEMAAKGKTPLLVRMETSPDDIKGMQHSSGILTARGGMTSHAAVVARGMNKPCVVGCSALIVHEEHGYADIVTEEGRHVRINEGDEVSIDGTSGEVFVGRMQTVDSDIQRAMRGEIDPASSWMARDFFQVMKWADEVRRLRVRANADTPQDANVARSFGAEGIGLCRTEHMFFGPERLPFMQQMILARTQEERELALKRLLPFQREDFERLFEAMAGYPVTIRLLDPPLHEFLPHTDEQIAELSQKIGVTEEHIRERASTLKESNPMLGHRGCRLGITYPEITRMQVRAILEAACKSRKKNIHVHPEIMVPLVGHRKELSLQKELLEVEAKRLLAEFDCHVDYKIGTMIEVPRAALTADQIAIDASFFSFGTNDLTQMTLGFSRDDSEPFLREYLRLGVYERNPFATVDESGVGEMIRIALQKGKSARHDLKTGVCGEQGGDPTSIRFFNRVGLDYVSCSPYRVPVARLAAAQAVLASE</sequence>
<dbReference type="InterPro" id="IPR023151">
    <property type="entry name" value="PEP_util_CS"/>
</dbReference>
<feature type="domain" description="Pyruvate phosphate dikinase AMP/ATP-binding" evidence="17">
    <location>
        <begin position="58"/>
        <end position="292"/>
    </location>
</feature>
<comment type="caution">
    <text evidence="19">The sequence shown here is derived from an EMBL/GenBank/DDBJ whole genome shotgun (WGS) entry which is preliminary data.</text>
</comment>
<evidence type="ECO:0000256" key="1">
    <source>
        <dbReference type="ARBA" id="ARBA00001946"/>
    </source>
</evidence>
<dbReference type="Proteomes" id="UP000460298">
    <property type="component" value="Unassembled WGS sequence"/>
</dbReference>
<feature type="domain" description="PEP-utilising enzyme C-terminal" evidence="18">
    <location>
        <begin position="545"/>
        <end position="892"/>
    </location>
</feature>
<organism evidence="19 20">
    <name type="scientific">Leptonema illini</name>
    <dbReference type="NCBI Taxonomy" id="183"/>
    <lineage>
        <taxon>Bacteria</taxon>
        <taxon>Pseudomonadati</taxon>
        <taxon>Spirochaetota</taxon>
        <taxon>Spirochaetia</taxon>
        <taxon>Leptospirales</taxon>
        <taxon>Leptospiraceae</taxon>
        <taxon>Leptonema</taxon>
    </lineage>
</organism>
<keyword evidence="8" id="KW-0547">Nucleotide-binding</keyword>
<feature type="binding site" evidence="14">
    <location>
        <position position="792"/>
    </location>
    <ligand>
        <name>substrate</name>
    </ligand>
</feature>
<dbReference type="PROSITE" id="PS00370">
    <property type="entry name" value="PEP_ENZYMES_PHOS_SITE"/>
    <property type="match status" value="1"/>
</dbReference>
<keyword evidence="7 15" id="KW-0479">Metal-binding</keyword>
<dbReference type="Gene3D" id="3.30.470.20">
    <property type="entry name" value="ATP-grasp fold, B domain"/>
    <property type="match status" value="1"/>
</dbReference>
<feature type="binding site" evidence="14">
    <location>
        <position position="585"/>
    </location>
    <ligand>
        <name>substrate</name>
    </ligand>
</feature>
<evidence type="ECO:0000259" key="17">
    <source>
        <dbReference type="Pfam" id="PF01326"/>
    </source>
</evidence>
<dbReference type="InterPro" id="IPR000121">
    <property type="entry name" value="PEP_util_C"/>
</dbReference>
<feature type="active site" description="Proton donor" evidence="13">
    <location>
        <position position="854"/>
    </location>
</feature>
<dbReference type="SUPFAM" id="SSF52009">
    <property type="entry name" value="Phosphohistidine domain"/>
    <property type="match status" value="1"/>
</dbReference>
<dbReference type="InterPro" id="IPR040442">
    <property type="entry name" value="Pyrv_kinase-like_dom_sf"/>
</dbReference>
<dbReference type="NCBIfam" id="NF004531">
    <property type="entry name" value="PRK05878.1"/>
    <property type="match status" value="1"/>
</dbReference>
<keyword evidence="9 19" id="KW-0418">Kinase</keyword>
<dbReference type="InterPro" id="IPR002192">
    <property type="entry name" value="PPDK_AMP/ATP-bd"/>
</dbReference>
<protein>
    <recommendedName>
        <fullName evidence="5 12">Pyruvate, phosphate dikinase</fullName>
        <ecNumber evidence="4 12">2.7.9.1</ecNumber>
    </recommendedName>
</protein>
<feature type="domain" description="Pyruvate phosphate dikinase AMP/ATP-binding" evidence="17">
    <location>
        <begin position="303"/>
        <end position="357"/>
    </location>
</feature>
<feature type="binding site" evidence="15">
    <location>
        <position position="768"/>
    </location>
    <ligand>
        <name>Mg(2+)</name>
        <dbReference type="ChEBI" id="CHEBI:18420"/>
    </ligand>
</feature>
<feature type="binding site" evidence="14">
    <location>
        <position position="790"/>
    </location>
    <ligand>
        <name>substrate</name>
    </ligand>
</feature>
<comment type="similarity">
    <text evidence="3 12">Belongs to the PEP-utilizing enzyme family.</text>
</comment>
<feature type="binding site" evidence="14">
    <location>
        <position position="768"/>
    </location>
    <ligand>
        <name>substrate</name>
    </ligand>
</feature>
<evidence type="ECO:0000256" key="8">
    <source>
        <dbReference type="ARBA" id="ARBA00022741"/>
    </source>
</evidence>
<dbReference type="Gene3D" id="3.50.30.10">
    <property type="entry name" value="Phosphohistidine domain"/>
    <property type="match status" value="1"/>
</dbReference>
<evidence type="ECO:0000259" key="16">
    <source>
        <dbReference type="Pfam" id="PF00391"/>
    </source>
</evidence>
<evidence type="ECO:0000256" key="4">
    <source>
        <dbReference type="ARBA" id="ARBA00011994"/>
    </source>
</evidence>
<dbReference type="Gene3D" id="1.20.80.30">
    <property type="match status" value="1"/>
</dbReference>
<keyword evidence="19" id="KW-0670">Pyruvate</keyword>
<dbReference type="SUPFAM" id="SSF51621">
    <property type="entry name" value="Phosphoenolpyruvate/pyruvate domain"/>
    <property type="match status" value="1"/>
</dbReference>
<keyword evidence="11 15" id="KW-0460">Magnesium</keyword>
<evidence type="ECO:0000256" key="12">
    <source>
        <dbReference type="PIRNR" id="PIRNR000853"/>
    </source>
</evidence>
<evidence type="ECO:0000256" key="10">
    <source>
        <dbReference type="ARBA" id="ARBA00022840"/>
    </source>
</evidence>
<feature type="binding site" evidence="14">
    <location>
        <position position="789"/>
    </location>
    <ligand>
        <name>substrate</name>
    </ligand>
</feature>
<evidence type="ECO:0000256" key="14">
    <source>
        <dbReference type="PIRSR" id="PIRSR000853-2"/>
    </source>
</evidence>
<comment type="cofactor">
    <cofactor evidence="1 12 15">
        <name>Mg(2+)</name>
        <dbReference type="ChEBI" id="CHEBI:18420"/>
    </cofactor>
</comment>
<dbReference type="Pfam" id="PF00391">
    <property type="entry name" value="PEP-utilizers"/>
    <property type="match status" value="1"/>
</dbReference>
<evidence type="ECO:0000256" key="11">
    <source>
        <dbReference type="ARBA" id="ARBA00022842"/>
    </source>
</evidence>
<dbReference type="Gene3D" id="1.10.189.10">
    <property type="entry name" value="Pyruvate Phosphate Dikinase, domain 2"/>
    <property type="match status" value="1"/>
</dbReference>
<evidence type="ECO:0000256" key="13">
    <source>
        <dbReference type="PIRSR" id="PIRSR000853-1"/>
    </source>
</evidence>
<evidence type="ECO:0000313" key="19">
    <source>
        <dbReference type="EMBL" id="KAB2933198.1"/>
    </source>
</evidence>
<evidence type="ECO:0000313" key="20">
    <source>
        <dbReference type="Proteomes" id="UP000460298"/>
    </source>
</evidence>
<dbReference type="GO" id="GO:0046872">
    <property type="term" value="F:metal ion binding"/>
    <property type="evidence" value="ECO:0007669"/>
    <property type="project" value="UniProtKB-UniRule"/>
</dbReference>
<evidence type="ECO:0000256" key="2">
    <source>
        <dbReference type="ARBA" id="ARBA00003144"/>
    </source>
</evidence>
<accession>A0A833H295</accession>
<name>A0A833H295_9LEPT</name>
<dbReference type="Gene3D" id="3.20.20.60">
    <property type="entry name" value="Phosphoenolpyruvate-binding domains"/>
    <property type="match status" value="1"/>
</dbReference>
<dbReference type="GO" id="GO:0005524">
    <property type="term" value="F:ATP binding"/>
    <property type="evidence" value="ECO:0007669"/>
    <property type="project" value="UniProtKB-UniRule"/>
</dbReference>
<keyword evidence="10" id="KW-0067">ATP-binding</keyword>
<dbReference type="InterPro" id="IPR015813">
    <property type="entry name" value="Pyrv/PenolPyrv_kinase-like_dom"/>
</dbReference>
<dbReference type="InterPro" id="IPR036637">
    <property type="entry name" value="Phosphohistidine_dom_sf"/>
</dbReference>
<dbReference type="GO" id="GO:0016301">
    <property type="term" value="F:kinase activity"/>
    <property type="evidence" value="ECO:0007669"/>
    <property type="project" value="UniProtKB-UniRule"/>
</dbReference>
<dbReference type="EC" id="2.7.9.1" evidence="4 12"/>
<comment type="catalytic activity">
    <reaction evidence="12">
        <text>pyruvate + phosphate + ATP = phosphoenolpyruvate + AMP + diphosphate + H(+)</text>
        <dbReference type="Rhea" id="RHEA:10756"/>
        <dbReference type="ChEBI" id="CHEBI:15361"/>
        <dbReference type="ChEBI" id="CHEBI:15378"/>
        <dbReference type="ChEBI" id="CHEBI:30616"/>
        <dbReference type="ChEBI" id="CHEBI:33019"/>
        <dbReference type="ChEBI" id="CHEBI:43474"/>
        <dbReference type="ChEBI" id="CHEBI:58702"/>
        <dbReference type="ChEBI" id="CHEBI:456215"/>
        <dbReference type="EC" id="2.7.9.1"/>
    </reaction>
</comment>
<evidence type="ECO:0000259" key="18">
    <source>
        <dbReference type="Pfam" id="PF02896"/>
    </source>
</evidence>
<evidence type="ECO:0000256" key="15">
    <source>
        <dbReference type="PIRSR" id="PIRSR000853-3"/>
    </source>
</evidence>
<keyword evidence="6 19" id="KW-0808">Transferase</keyword>
<dbReference type="AlphaFoldDB" id="A0A833H295"/>
<dbReference type="NCBIfam" id="TIGR01828">
    <property type="entry name" value="pyru_phos_dikin"/>
    <property type="match status" value="1"/>
</dbReference>
<dbReference type="EMBL" id="WBUI01000006">
    <property type="protein sequence ID" value="KAB2933198.1"/>
    <property type="molecule type" value="Genomic_DNA"/>
</dbReference>
<dbReference type="PANTHER" id="PTHR22931">
    <property type="entry name" value="PHOSPHOENOLPYRUVATE DIKINASE-RELATED"/>
    <property type="match status" value="1"/>
</dbReference>
<evidence type="ECO:0000256" key="3">
    <source>
        <dbReference type="ARBA" id="ARBA00007837"/>
    </source>
</evidence>
<dbReference type="Pfam" id="PF01326">
    <property type="entry name" value="PPDK_N"/>
    <property type="match status" value="2"/>
</dbReference>
<dbReference type="SUPFAM" id="SSF56059">
    <property type="entry name" value="Glutathione synthetase ATP-binding domain-like"/>
    <property type="match status" value="1"/>
</dbReference>
<dbReference type="PIRSF" id="PIRSF000853">
    <property type="entry name" value="PPDK"/>
    <property type="match status" value="1"/>
</dbReference>
<evidence type="ECO:0000256" key="6">
    <source>
        <dbReference type="ARBA" id="ARBA00022679"/>
    </source>
</evidence>
<feature type="binding site" evidence="14">
    <location>
        <position position="641"/>
    </location>
    <ligand>
        <name>substrate</name>
    </ligand>
</feature>
<dbReference type="GO" id="GO:0050242">
    <property type="term" value="F:pyruvate, phosphate dikinase activity"/>
    <property type="evidence" value="ECO:0007669"/>
    <property type="project" value="UniProtKB-UniRule"/>
</dbReference>
<gene>
    <name evidence="19" type="ORF">F9K24_07580</name>
</gene>
<proteinExistence type="inferred from homology"/>